<sequence>MTCVTIAKQCLHESLSFTYPRRHIRNQAVGPWDVAVQCISHILEFSCRPREWSLRMNNLIYGHHYPFIIQYLVVYISWPCLNCPYGNHINISMQQQQRLFWRGQVSYGGGCGGQTDPPVLPFINCYGDFRPCKHPKTGLKFGFVRAINNIRVAVNVNRPWILSTPTSKYLLH</sequence>
<comment type="caution">
    <text evidence="1">The sequence shown here is derived from an EMBL/GenBank/DDBJ whole genome shotgun (WGS) entry which is preliminary data.</text>
</comment>
<keyword evidence="2" id="KW-1185">Reference proteome</keyword>
<protein>
    <submittedName>
        <fullName evidence="1">Uncharacterized protein</fullName>
    </submittedName>
</protein>
<evidence type="ECO:0000313" key="1">
    <source>
        <dbReference type="EMBL" id="KAL2318869.1"/>
    </source>
</evidence>
<name>A0ABD1L5U1_9FABA</name>
<dbReference type="EMBL" id="JBGMDY010000011">
    <property type="protein sequence ID" value="KAL2318869.1"/>
    <property type="molecule type" value="Genomic_DNA"/>
</dbReference>
<organism evidence="1 2">
    <name type="scientific">Flemingia macrophylla</name>
    <dbReference type="NCBI Taxonomy" id="520843"/>
    <lineage>
        <taxon>Eukaryota</taxon>
        <taxon>Viridiplantae</taxon>
        <taxon>Streptophyta</taxon>
        <taxon>Embryophyta</taxon>
        <taxon>Tracheophyta</taxon>
        <taxon>Spermatophyta</taxon>
        <taxon>Magnoliopsida</taxon>
        <taxon>eudicotyledons</taxon>
        <taxon>Gunneridae</taxon>
        <taxon>Pentapetalae</taxon>
        <taxon>rosids</taxon>
        <taxon>fabids</taxon>
        <taxon>Fabales</taxon>
        <taxon>Fabaceae</taxon>
        <taxon>Papilionoideae</taxon>
        <taxon>50 kb inversion clade</taxon>
        <taxon>NPAAA clade</taxon>
        <taxon>indigoferoid/millettioid clade</taxon>
        <taxon>Phaseoleae</taxon>
        <taxon>Flemingia</taxon>
    </lineage>
</organism>
<evidence type="ECO:0000313" key="2">
    <source>
        <dbReference type="Proteomes" id="UP001603857"/>
    </source>
</evidence>
<dbReference type="Proteomes" id="UP001603857">
    <property type="component" value="Unassembled WGS sequence"/>
</dbReference>
<reference evidence="1 2" key="1">
    <citation type="submission" date="2024-08" db="EMBL/GenBank/DDBJ databases">
        <title>Insights into the chromosomal genome structure of Flemingia macrophylla.</title>
        <authorList>
            <person name="Ding Y."/>
            <person name="Zhao Y."/>
            <person name="Bi W."/>
            <person name="Wu M."/>
            <person name="Zhao G."/>
            <person name="Gong Y."/>
            <person name="Li W."/>
            <person name="Zhang P."/>
        </authorList>
    </citation>
    <scope>NUCLEOTIDE SEQUENCE [LARGE SCALE GENOMIC DNA]</scope>
    <source>
        <strain evidence="1">DYQJB</strain>
        <tissue evidence="1">Leaf</tissue>
    </source>
</reference>
<dbReference type="AlphaFoldDB" id="A0ABD1L5U1"/>
<accession>A0ABD1L5U1</accession>
<gene>
    <name evidence="1" type="ORF">Fmac_032745</name>
</gene>
<proteinExistence type="predicted"/>